<evidence type="ECO:0008006" key="3">
    <source>
        <dbReference type="Google" id="ProtNLM"/>
    </source>
</evidence>
<dbReference type="OrthoDB" id="796434at2"/>
<protein>
    <recommendedName>
        <fullName evidence="3">Nucleotidyltransferase-like protein</fullName>
    </recommendedName>
</protein>
<organism evidence="1 2">
    <name type="scientific">Taibaiella chishuiensis</name>
    <dbReference type="NCBI Taxonomy" id="1434707"/>
    <lineage>
        <taxon>Bacteria</taxon>
        <taxon>Pseudomonadati</taxon>
        <taxon>Bacteroidota</taxon>
        <taxon>Chitinophagia</taxon>
        <taxon>Chitinophagales</taxon>
        <taxon>Chitinophagaceae</taxon>
        <taxon>Taibaiella</taxon>
    </lineage>
</organism>
<dbReference type="EMBL" id="PYGD01000001">
    <property type="protein sequence ID" value="PSK94337.1"/>
    <property type="molecule type" value="Genomic_DNA"/>
</dbReference>
<keyword evidence="2" id="KW-1185">Reference proteome</keyword>
<name>A0A2P8DAX7_9BACT</name>
<dbReference type="RefSeq" id="WP_106521046.1">
    <property type="nucleotide sequence ID" value="NZ_PYGD01000001.1"/>
</dbReference>
<evidence type="ECO:0000313" key="1">
    <source>
        <dbReference type="EMBL" id="PSK94337.1"/>
    </source>
</evidence>
<sequence>METRIIYQYFGSEDSSDRDIVFFVPELPATIEARSQWCKSLAEAHRHNTHDHRRLNANLAVTAHGSLLQVYKGTTDELNNALYVTYALHQQDFEPQIRQRLPRNTDLKFIRCTRMLLSALTRTVFRATVKQALQRGIHQRIAALKTIDFGQVEATAKGYKPEDIRKLAAFQLGQTLALDTGIELYTKNRIALYYPQLSDYLQRKTPVQTHALNDMLVRFISRLEQRVPHMTTTEE</sequence>
<proteinExistence type="predicted"/>
<reference evidence="1 2" key="1">
    <citation type="submission" date="2018-03" db="EMBL/GenBank/DDBJ databases">
        <title>Genomic Encyclopedia of Type Strains, Phase III (KMG-III): the genomes of soil and plant-associated and newly described type strains.</title>
        <authorList>
            <person name="Whitman W."/>
        </authorList>
    </citation>
    <scope>NUCLEOTIDE SEQUENCE [LARGE SCALE GENOMIC DNA]</scope>
    <source>
        <strain evidence="1 2">CGMCC 1.12700</strain>
    </source>
</reference>
<dbReference type="Proteomes" id="UP000240572">
    <property type="component" value="Unassembled WGS sequence"/>
</dbReference>
<accession>A0A2P8DAX7</accession>
<gene>
    <name evidence="1" type="ORF">B0I18_101492</name>
</gene>
<evidence type="ECO:0000313" key="2">
    <source>
        <dbReference type="Proteomes" id="UP000240572"/>
    </source>
</evidence>
<comment type="caution">
    <text evidence="1">The sequence shown here is derived from an EMBL/GenBank/DDBJ whole genome shotgun (WGS) entry which is preliminary data.</text>
</comment>
<dbReference type="AlphaFoldDB" id="A0A2P8DAX7"/>